<proteinExistence type="predicted"/>
<comment type="caution">
    <text evidence="2">The sequence shown here is derived from an EMBL/GenBank/DDBJ whole genome shotgun (WGS) entry which is preliminary data.</text>
</comment>
<dbReference type="GeneID" id="301550788"/>
<protein>
    <recommendedName>
        <fullName evidence="1">Carrier domain-containing protein</fullName>
    </recommendedName>
</protein>
<dbReference type="EMBL" id="BMND01000026">
    <property type="protein sequence ID" value="GGN56426.1"/>
    <property type="molecule type" value="Genomic_DNA"/>
</dbReference>
<accession>A0ABQ2JUH9</accession>
<evidence type="ECO:0000259" key="1">
    <source>
        <dbReference type="PROSITE" id="PS50075"/>
    </source>
</evidence>
<reference evidence="3" key="1">
    <citation type="journal article" date="2019" name="Int. J. Syst. Evol. Microbiol.">
        <title>The Global Catalogue of Microorganisms (GCM) 10K type strain sequencing project: providing services to taxonomists for standard genome sequencing and annotation.</title>
        <authorList>
            <consortium name="The Broad Institute Genomics Platform"/>
            <consortium name="The Broad Institute Genome Sequencing Center for Infectious Disease"/>
            <person name="Wu L."/>
            <person name="Ma J."/>
        </authorList>
    </citation>
    <scope>NUCLEOTIDE SEQUENCE [LARGE SCALE GENOMIC DNA]</scope>
    <source>
        <strain evidence="3">CGMCC 4.7323</strain>
    </source>
</reference>
<gene>
    <name evidence="2" type="ORF">GCM10012285_51010</name>
</gene>
<evidence type="ECO:0000313" key="3">
    <source>
        <dbReference type="Proteomes" id="UP000600080"/>
    </source>
</evidence>
<dbReference type="SUPFAM" id="SSF47336">
    <property type="entry name" value="ACP-like"/>
    <property type="match status" value="1"/>
</dbReference>
<dbReference type="Pfam" id="PF00550">
    <property type="entry name" value="PP-binding"/>
    <property type="match status" value="1"/>
</dbReference>
<dbReference type="Gene3D" id="1.10.1200.10">
    <property type="entry name" value="ACP-like"/>
    <property type="match status" value="1"/>
</dbReference>
<feature type="domain" description="Carrier" evidence="1">
    <location>
        <begin position="7"/>
        <end position="85"/>
    </location>
</feature>
<evidence type="ECO:0000313" key="2">
    <source>
        <dbReference type="EMBL" id="GGN56426.1"/>
    </source>
</evidence>
<dbReference type="InterPro" id="IPR009081">
    <property type="entry name" value="PP-bd_ACP"/>
</dbReference>
<dbReference type="Proteomes" id="UP000600080">
    <property type="component" value="Unassembled WGS sequence"/>
</dbReference>
<keyword evidence="3" id="KW-1185">Reference proteome</keyword>
<name>A0ABQ2JUH9_9ACTN</name>
<organism evidence="2 3">
    <name type="scientific">Streptomyces kronopolitis</name>
    <dbReference type="NCBI Taxonomy" id="1612435"/>
    <lineage>
        <taxon>Bacteria</taxon>
        <taxon>Bacillati</taxon>
        <taxon>Actinomycetota</taxon>
        <taxon>Actinomycetes</taxon>
        <taxon>Kitasatosporales</taxon>
        <taxon>Streptomycetaceae</taxon>
        <taxon>Streptomyces</taxon>
    </lineage>
</organism>
<dbReference type="InterPro" id="IPR036736">
    <property type="entry name" value="ACP-like_sf"/>
</dbReference>
<dbReference type="PROSITE" id="PS50075">
    <property type="entry name" value="CARRIER"/>
    <property type="match status" value="1"/>
</dbReference>
<sequence>MTLSHPTVTEEQARQLREIVIDVLELEPDELTETSHFVNDHDADSLLAIEILARIEQDLDVDIPQDQLPEMVNLAGVWAVVARNQRGGDQ</sequence>
<dbReference type="RefSeq" id="WP_189101794.1">
    <property type="nucleotide sequence ID" value="NZ_BMND01000026.1"/>
</dbReference>